<keyword evidence="4" id="KW-1185">Reference proteome</keyword>
<keyword evidence="1" id="KW-0732">Signal</keyword>
<dbReference type="InterPro" id="IPR026444">
    <property type="entry name" value="Secre_tail"/>
</dbReference>
<protein>
    <submittedName>
        <fullName evidence="3">Por secretion system C-terminal sorting domain-containing protein</fullName>
    </submittedName>
</protein>
<name>A0A1I7ALC4_9FLAO</name>
<dbReference type="EMBL" id="FPAS01000003">
    <property type="protein sequence ID" value="SFT75674.1"/>
    <property type="molecule type" value="Genomic_DNA"/>
</dbReference>
<organism evidence="3 4">
    <name type="scientific">Lishizhenia tianjinensis</name>
    <dbReference type="NCBI Taxonomy" id="477690"/>
    <lineage>
        <taxon>Bacteria</taxon>
        <taxon>Pseudomonadati</taxon>
        <taxon>Bacteroidota</taxon>
        <taxon>Flavobacteriia</taxon>
        <taxon>Flavobacteriales</taxon>
        <taxon>Crocinitomicaceae</taxon>
        <taxon>Lishizhenia</taxon>
    </lineage>
</organism>
<sequence>MKNSLYKISIPEPCHEDWNTMTPNAKDRFCSSCAKTVVDFTHLSKEEIMSHLSSHKNVCGRLNSNQLNTIYQLPYKERFKLARFAAACLLVFGLGLFNYSCEMESPQVNLLELTSKGTSIFTNSDPETLGELALVKDSNTVQQLEKDSVQEVEQNWNKTNTYDELEGIEGEIALEMIPEECINSEKHEDVGDTIYTLTKEDIEQIPLDYYPMIGAVVLVERPEKTIEPIVVPENELKLFPNPANHVTNLRFKPRKLESKDDITFQIFNQTGALVQQERMTFEGEDFTAKFAVSDLTNGAYFVNFVYGEERFSEKLIVQH</sequence>
<dbReference type="Pfam" id="PF18962">
    <property type="entry name" value="Por_Secre_tail"/>
    <property type="match status" value="1"/>
</dbReference>
<dbReference type="Proteomes" id="UP000236454">
    <property type="component" value="Unassembled WGS sequence"/>
</dbReference>
<proteinExistence type="predicted"/>
<gene>
    <name evidence="3" type="ORF">SAMN05216474_2197</name>
</gene>
<evidence type="ECO:0000259" key="2">
    <source>
        <dbReference type="Pfam" id="PF18962"/>
    </source>
</evidence>
<reference evidence="3 4" key="1">
    <citation type="submission" date="2016-10" db="EMBL/GenBank/DDBJ databases">
        <authorList>
            <person name="de Groot N.N."/>
        </authorList>
    </citation>
    <scope>NUCLEOTIDE SEQUENCE [LARGE SCALE GENOMIC DNA]</scope>
    <source>
        <strain evidence="3 4">CGMCC 1.7005</strain>
    </source>
</reference>
<dbReference type="STRING" id="477690.SAMN05216474_2197"/>
<dbReference type="OrthoDB" id="7432683at2"/>
<evidence type="ECO:0000256" key="1">
    <source>
        <dbReference type="ARBA" id="ARBA00022729"/>
    </source>
</evidence>
<evidence type="ECO:0000313" key="4">
    <source>
        <dbReference type="Proteomes" id="UP000236454"/>
    </source>
</evidence>
<evidence type="ECO:0000313" key="3">
    <source>
        <dbReference type="EMBL" id="SFT75674.1"/>
    </source>
</evidence>
<accession>A0A1I7ALC4</accession>
<dbReference type="RefSeq" id="WP_090249401.1">
    <property type="nucleotide sequence ID" value="NZ_FPAS01000003.1"/>
</dbReference>
<dbReference type="NCBIfam" id="TIGR04183">
    <property type="entry name" value="Por_Secre_tail"/>
    <property type="match status" value="1"/>
</dbReference>
<dbReference type="AlphaFoldDB" id="A0A1I7ALC4"/>
<feature type="domain" description="Secretion system C-terminal sorting" evidence="2">
    <location>
        <begin position="238"/>
        <end position="317"/>
    </location>
</feature>